<dbReference type="SUPFAM" id="SSF56801">
    <property type="entry name" value="Acetyl-CoA synthetase-like"/>
    <property type="match status" value="1"/>
</dbReference>
<dbReference type="EMBL" id="MJIC01000010">
    <property type="protein sequence ID" value="OFI35326.1"/>
    <property type="molecule type" value="Genomic_DNA"/>
</dbReference>
<gene>
    <name evidence="2" type="ORF">BFC17_13380</name>
</gene>
<evidence type="ECO:0000259" key="1">
    <source>
        <dbReference type="Pfam" id="PF04443"/>
    </source>
</evidence>
<dbReference type="GO" id="GO:0008218">
    <property type="term" value="P:bioluminescence"/>
    <property type="evidence" value="ECO:0007669"/>
    <property type="project" value="InterPro"/>
</dbReference>
<keyword evidence="3" id="KW-1185">Reference proteome</keyword>
<feature type="domain" description="Acyl-protein synthetase LuxE" evidence="1">
    <location>
        <begin position="14"/>
        <end position="356"/>
    </location>
</feature>
<dbReference type="AlphaFoldDB" id="A0A1E8FHV7"/>
<proteinExistence type="predicted"/>
<dbReference type="InterPro" id="IPR007534">
    <property type="entry name" value="LuxE"/>
</dbReference>
<dbReference type="Gene3D" id="3.40.50.12780">
    <property type="entry name" value="N-terminal domain of ligase-like"/>
    <property type="match status" value="1"/>
</dbReference>
<protein>
    <submittedName>
        <fullName evidence="2">Acyl-protein synthetase</fullName>
    </submittedName>
</protein>
<accession>A0A1E8FHV7</accession>
<organism evidence="2 3">
    <name type="scientific">Alteromonas lipolytica</name>
    <dbReference type="NCBI Taxonomy" id="1856405"/>
    <lineage>
        <taxon>Bacteria</taxon>
        <taxon>Pseudomonadati</taxon>
        <taxon>Pseudomonadota</taxon>
        <taxon>Gammaproteobacteria</taxon>
        <taxon>Alteromonadales</taxon>
        <taxon>Alteromonadaceae</taxon>
        <taxon>Alteromonas/Salinimonas group</taxon>
        <taxon>Alteromonas</taxon>
    </lineage>
</organism>
<dbReference type="InterPro" id="IPR042099">
    <property type="entry name" value="ANL_N_sf"/>
</dbReference>
<sequence>MSYPEQLEALLGQAVYELPQAEKEQQLGSLLLALHRHHQLQCNEYSQLYPQPLKATENMAGLPYLAVRLFKLLDLKSVADDEVLKCLSSSGTTGQIPARIYLDAVTSRWQSKTLVKILQQFLGKQRLPMLIIDCQASHMSGAALNARSAGIQGLAMFGRNHTYALNADMSPNWAAIDAFCAQHQHEKVLIFGFTFMVWQYFVKALQQQGRSINLPQGHLFHSGGWKKLQSESVDNATFKQGVEASTGIQQVTNFYGMAEQVGTVFMECSHGYLHAPATADVIMRNCFDLSEQPTGEQGLIQVLSALPFSYPGFSLLTEDLGTVHGVDDCECGRKGKYFTVQGRLPKVELRGCSDTAAAAV</sequence>
<dbReference type="Proteomes" id="UP000176037">
    <property type="component" value="Unassembled WGS sequence"/>
</dbReference>
<dbReference type="STRING" id="1856405.BFC17_13380"/>
<evidence type="ECO:0000313" key="3">
    <source>
        <dbReference type="Proteomes" id="UP000176037"/>
    </source>
</evidence>
<evidence type="ECO:0000313" key="2">
    <source>
        <dbReference type="EMBL" id="OFI35326.1"/>
    </source>
</evidence>
<dbReference type="GO" id="GO:0047474">
    <property type="term" value="F:long-chain fatty acid--protein ligase activity"/>
    <property type="evidence" value="ECO:0007669"/>
    <property type="project" value="InterPro"/>
</dbReference>
<name>A0A1E8FHV7_9ALTE</name>
<dbReference type="OrthoDB" id="3597198at2"/>
<dbReference type="Pfam" id="PF04443">
    <property type="entry name" value="LuxE"/>
    <property type="match status" value="1"/>
</dbReference>
<reference evidence="2 3" key="1">
    <citation type="submission" date="2016-09" db="EMBL/GenBank/DDBJ databases">
        <title>Alteromonas lipolytica, a new species isolated from sea water.</title>
        <authorList>
            <person name="Wu Y.-H."/>
            <person name="Cheng H."/>
            <person name="Xu X.-W."/>
        </authorList>
    </citation>
    <scope>NUCLEOTIDE SEQUENCE [LARGE SCALE GENOMIC DNA]</scope>
    <source>
        <strain evidence="2 3">JW12</strain>
    </source>
</reference>
<comment type="caution">
    <text evidence="2">The sequence shown here is derived from an EMBL/GenBank/DDBJ whole genome shotgun (WGS) entry which is preliminary data.</text>
</comment>